<dbReference type="InterPro" id="IPR001466">
    <property type="entry name" value="Beta-lactam-related"/>
</dbReference>
<dbReference type="InterPro" id="IPR012338">
    <property type="entry name" value="Beta-lactam/transpept-like"/>
</dbReference>
<organism evidence="3 4">
    <name type="scientific">Propioniciclava soli</name>
    <dbReference type="NCBI Taxonomy" id="2775081"/>
    <lineage>
        <taxon>Bacteria</taxon>
        <taxon>Bacillati</taxon>
        <taxon>Actinomycetota</taxon>
        <taxon>Actinomycetes</taxon>
        <taxon>Propionibacteriales</taxon>
        <taxon>Propionibacteriaceae</taxon>
        <taxon>Propioniciclava</taxon>
    </lineage>
</organism>
<dbReference type="InterPro" id="IPR056008">
    <property type="entry name" value="DUF7586"/>
</dbReference>
<dbReference type="EMBL" id="CP115965">
    <property type="protein sequence ID" value="WZW97651.1"/>
    <property type="molecule type" value="Genomic_DNA"/>
</dbReference>
<keyword evidence="4" id="KW-1185">Reference proteome</keyword>
<evidence type="ECO:0000313" key="4">
    <source>
        <dbReference type="Proteomes" id="UP001434337"/>
    </source>
</evidence>
<sequence length="444" mass="46315">MDLSRTLETLRAARRQPSLSAALSSDGDVTWADAVGDADPLGVPRRPDAHTQYRIASITKPQVAVALCVLADAGAVDLHRPLATWVPDAPGGDATVAQFLAHTSGLPAEPPGPWWERAGGTSWDALAAADLQPLFPAGTRFHYSNLGYGVLGRLLETLTGQAWDAALADLVWRPLGMTHTARTPAPGHAVGVGVHPREDLVHPEPVPDYLALGAAGELWSTPTDLVRLGAFLAGAIPGVLRPATRATMLTPIAWPDVAGEPFTTAHGLGVMVVNDAGRRTYGHAGSVPGFTADLRIDAERRLAVAVCGNATTPFGGAFGLLAEACAAAVNVDGPVGPGDATAADLCGVWYWGTREHVLAAPAPGRLLLVGADGKGASHFAGSGDRWTGDGGDYFHGEPLVVHRDAHGRPRTLEVATFCFTRTPYDPEVDLPGGPDPDGWRPLTL</sequence>
<dbReference type="SUPFAM" id="SSF56601">
    <property type="entry name" value="beta-lactamase/transpeptidase-like"/>
    <property type="match status" value="1"/>
</dbReference>
<dbReference type="Pfam" id="PF24491">
    <property type="entry name" value="DUF7586"/>
    <property type="match status" value="1"/>
</dbReference>
<protein>
    <submittedName>
        <fullName evidence="3">Serine hydrolase</fullName>
    </submittedName>
</protein>
<dbReference type="RefSeq" id="WP_342371977.1">
    <property type="nucleotide sequence ID" value="NZ_CP115965.1"/>
</dbReference>
<name>A0ABZ3C540_9ACTN</name>
<reference evidence="3 4" key="1">
    <citation type="journal article" date="2023" name="Environ Microbiome">
        <title>A coral-associated actinobacterium mitigates coral bleaching under heat stress.</title>
        <authorList>
            <person name="Li J."/>
            <person name="Zou Y."/>
            <person name="Li Q."/>
            <person name="Zhang J."/>
            <person name="Bourne D.G."/>
            <person name="Lyu Y."/>
            <person name="Liu C."/>
            <person name="Zhang S."/>
        </authorList>
    </citation>
    <scope>NUCLEOTIDE SEQUENCE [LARGE SCALE GENOMIC DNA]</scope>
    <source>
        <strain evidence="3 4">SCSIO 13291</strain>
    </source>
</reference>
<dbReference type="GO" id="GO:0016787">
    <property type="term" value="F:hydrolase activity"/>
    <property type="evidence" value="ECO:0007669"/>
    <property type="project" value="UniProtKB-KW"/>
</dbReference>
<keyword evidence="3" id="KW-0378">Hydrolase</keyword>
<dbReference type="InterPro" id="IPR050491">
    <property type="entry name" value="AmpC-like"/>
</dbReference>
<dbReference type="PANTHER" id="PTHR46825:SF7">
    <property type="entry name" value="D-ALANYL-D-ALANINE CARBOXYPEPTIDASE"/>
    <property type="match status" value="1"/>
</dbReference>
<dbReference type="Proteomes" id="UP001434337">
    <property type="component" value="Chromosome"/>
</dbReference>
<dbReference type="PANTHER" id="PTHR46825">
    <property type="entry name" value="D-ALANYL-D-ALANINE-CARBOXYPEPTIDASE/ENDOPEPTIDASE AMPH"/>
    <property type="match status" value="1"/>
</dbReference>
<evidence type="ECO:0000259" key="2">
    <source>
        <dbReference type="Pfam" id="PF24491"/>
    </source>
</evidence>
<dbReference type="Gene3D" id="3.40.710.10">
    <property type="entry name" value="DD-peptidase/beta-lactamase superfamily"/>
    <property type="match status" value="1"/>
</dbReference>
<evidence type="ECO:0000259" key="1">
    <source>
        <dbReference type="Pfam" id="PF00144"/>
    </source>
</evidence>
<gene>
    <name evidence="3" type="ORF">PCC79_12165</name>
</gene>
<accession>A0ABZ3C540</accession>
<evidence type="ECO:0000313" key="3">
    <source>
        <dbReference type="EMBL" id="WZW97651.1"/>
    </source>
</evidence>
<proteinExistence type="predicted"/>
<dbReference type="Pfam" id="PF00144">
    <property type="entry name" value="Beta-lactamase"/>
    <property type="match status" value="1"/>
</dbReference>
<feature type="domain" description="Beta-lactamase-related" evidence="1">
    <location>
        <begin position="4"/>
        <end position="314"/>
    </location>
</feature>
<feature type="domain" description="DUF7586" evidence="2">
    <location>
        <begin position="340"/>
        <end position="421"/>
    </location>
</feature>